<reference evidence="2" key="1">
    <citation type="submission" date="2021-06" db="EMBL/GenBank/DDBJ databases">
        <authorList>
            <person name="Kallberg Y."/>
            <person name="Tangrot J."/>
            <person name="Rosling A."/>
        </authorList>
    </citation>
    <scope>NUCLEOTIDE SEQUENCE</scope>
    <source>
        <strain evidence="2">IA702</strain>
    </source>
</reference>
<keyword evidence="3" id="KW-1185">Reference proteome</keyword>
<organism evidence="2 3">
    <name type="scientific">Paraglomus occultum</name>
    <dbReference type="NCBI Taxonomy" id="144539"/>
    <lineage>
        <taxon>Eukaryota</taxon>
        <taxon>Fungi</taxon>
        <taxon>Fungi incertae sedis</taxon>
        <taxon>Mucoromycota</taxon>
        <taxon>Glomeromycotina</taxon>
        <taxon>Glomeromycetes</taxon>
        <taxon>Paraglomerales</taxon>
        <taxon>Paraglomeraceae</taxon>
        <taxon>Paraglomus</taxon>
    </lineage>
</organism>
<proteinExistence type="predicted"/>
<gene>
    <name evidence="2" type="ORF">POCULU_LOCUS1058</name>
</gene>
<feature type="chain" id="PRO_5040373605" evidence="1">
    <location>
        <begin position="22"/>
        <end position="208"/>
    </location>
</feature>
<dbReference type="Proteomes" id="UP000789572">
    <property type="component" value="Unassembled WGS sequence"/>
</dbReference>
<name>A0A9N8VYZ9_9GLOM</name>
<dbReference type="AlphaFoldDB" id="A0A9N8VYZ9"/>
<keyword evidence="1" id="KW-0732">Signal</keyword>
<accession>A0A9N8VYZ9</accession>
<evidence type="ECO:0000313" key="3">
    <source>
        <dbReference type="Proteomes" id="UP000789572"/>
    </source>
</evidence>
<feature type="signal peptide" evidence="1">
    <location>
        <begin position="1"/>
        <end position="21"/>
    </location>
</feature>
<evidence type="ECO:0000256" key="1">
    <source>
        <dbReference type="SAM" id="SignalP"/>
    </source>
</evidence>
<protein>
    <submittedName>
        <fullName evidence="2">1307_t:CDS:1</fullName>
    </submittedName>
</protein>
<evidence type="ECO:0000313" key="2">
    <source>
        <dbReference type="EMBL" id="CAG8471302.1"/>
    </source>
</evidence>
<comment type="caution">
    <text evidence="2">The sequence shown here is derived from an EMBL/GenBank/DDBJ whole genome shotgun (WGS) entry which is preliminary data.</text>
</comment>
<sequence>MKLALVSTLVLATSAALCASAYQTLLSNKDLLACYDFTSLYSDPTSAVTDPEKYESQFLDQFCTNPSCSADVFNKAFTPVVSACGADTYGGAIADIIVRFYGPIKGASCLKNSTGGYCIIESTEKLTPYENANSVNDIPASVLCTTCNKAFVGISQAIVQQNAAYLTALGFDKSAYDAQIALISSKCGADFTTPTSLSNDNTSNYRRT</sequence>
<dbReference type="EMBL" id="CAJVPJ010000069">
    <property type="protein sequence ID" value="CAG8471302.1"/>
    <property type="molecule type" value="Genomic_DNA"/>
</dbReference>
<dbReference type="OrthoDB" id="2536450at2759"/>